<evidence type="ECO:0000256" key="1">
    <source>
        <dbReference type="SAM" id="SignalP"/>
    </source>
</evidence>
<proteinExistence type="predicted"/>
<comment type="caution">
    <text evidence="2">The sequence shown here is derived from an EMBL/GenBank/DDBJ whole genome shotgun (WGS) entry which is preliminary data.</text>
</comment>
<dbReference type="OrthoDB" id="419709at2759"/>
<reference evidence="2" key="1">
    <citation type="submission" date="2021-02" db="EMBL/GenBank/DDBJ databases">
        <authorList>
            <person name="Dougan E. K."/>
            <person name="Rhodes N."/>
            <person name="Thang M."/>
            <person name="Chan C."/>
        </authorList>
    </citation>
    <scope>NUCLEOTIDE SEQUENCE</scope>
</reference>
<accession>A0A812PQI9</accession>
<keyword evidence="3" id="KW-1185">Reference proteome</keyword>
<feature type="signal peptide" evidence="1">
    <location>
        <begin position="1"/>
        <end position="30"/>
    </location>
</feature>
<organism evidence="2 3">
    <name type="scientific">Symbiodinium natans</name>
    <dbReference type="NCBI Taxonomy" id="878477"/>
    <lineage>
        <taxon>Eukaryota</taxon>
        <taxon>Sar</taxon>
        <taxon>Alveolata</taxon>
        <taxon>Dinophyceae</taxon>
        <taxon>Suessiales</taxon>
        <taxon>Symbiodiniaceae</taxon>
        <taxon>Symbiodinium</taxon>
    </lineage>
</organism>
<evidence type="ECO:0000313" key="2">
    <source>
        <dbReference type="EMBL" id="CAE7371101.1"/>
    </source>
</evidence>
<gene>
    <name evidence="2" type="ORF">SNAT2548_LOCUS20255</name>
</gene>
<dbReference type="AlphaFoldDB" id="A0A812PQI9"/>
<dbReference type="Proteomes" id="UP000604046">
    <property type="component" value="Unassembled WGS sequence"/>
</dbReference>
<sequence length="685" mass="77969">MSWCSGGSGCWPCFPAFPPFLLALVSAISAAPTVPRTVEEVLRPADVDCSNSPEWETFRIAAAAHSRNGWNVEANDAKELEVMSRRLVDKWRWVVCKEDCQTTQHLAWVFVEDWGARCKSSANFDRYLITHYFRNRRLEFVQREPFGYCHFGFITALVVAAQFEFPHSVAQAGRMLFLAYILLGDFFAFDWLKSSSWPVDSLMVMLNVHIVSQRLLVGPDLEQIRAAGRRPGLEGPGFLRFHSRWQGTSEDGKQTSREACAGSDVLPELRIWQYDAHTALAGEAKTMLTRFGDAMQVRVSFLGNSFPGNVCRNYGLCAQPEDKELLEGLLKRYYKDKQAFATVAAAFEEALRFRLSREADVLMCSQPLSWCRFLLGMQKPMLLYAGLPVMWDLPEADRDGWAADFSDILRSQKHVVIANSVFVAREVQWQFGMRVPTLRPLGLHTNAMHVPVRNSSVLVSRFGTSGGLSECLLEKFAIANRHWFPLEFVQMESLLFQEHLASTGDDELEDAKTWEEHTGEIKVPHMPYNKLASHRAVVCMPYDTSIFLFNEFYSANMPVFVPGDLWRWLIGPVTSPMMEYRHWTAEEATEGVGPVPTSSPFYASVHQPMGVEQALEWSMYSDWAMLPHVLYFEGIPDLFLKLMDTTSLHQTSIRMKVFNDEELILAVENWKKLVRRLIYAVGDAT</sequence>
<keyword evidence="1" id="KW-0732">Signal</keyword>
<evidence type="ECO:0000313" key="3">
    <source>
        <dbReference type="Proteomes" id="UP000604046"/>
    </source>
</evidence>
<feature type="chain" id="PRO_5032534703" evidence="1">
    <location>
        <begin position="31"/>
        <end position="685"/>
    </location>
</feature>
<name>A0A812PQI9_9DINO</name>
<dbReference type="EMBL" id="CAJNDS010002204">
    <property type="protein sequence ID" value="CAE7371101.1"/>
    <property type="molecule type" value="Genomic_DNA"/>
</dbReference>
<protein>
    <submittedName>
        <fullName evidence="2">Uncharacterized protein</fullName>
    </submittedName>
</protein>